<name>A0ABS2JYD1_9GAMM</name>
<evidence type="ECO:0000313" key="3">
    <source>
        <dbReference type="EMBL" id="MBM7124011.1"/>
    </source>
</evidence>
<comment type="caution">
    <text evidence="3">The sequence shown here is derived from an EMBL/GenBank/DDBJ whole genome shotgun (WGS) entry which is preliminary data.</text>
</comment>
<evidence type="ECO:0000259" key="2">
    <source>
        <dbReference type="PROSITE" id="PS51724"/>
    </source>
</evidence>
<dbReference type="Pfam" id="PF05036">
    <property type="entry name" value="SPOR"/>
    <property type="match status" value="1"/>
</dbReference>
<dbReference type="InterPro" id="IPR007730">
    <property type="entry name" value="SPOR-like_dom"/>
</dbReference>
<dbReference type="GO" id="GO:0016798">
    <property type="term" value="F:hydrolase activity, acting on glycosyl bonds"/>
    <property type="evidence" value="ECO:0007669"/>
    <property type="project" value="UniProtKB-KW"/>
</dbReference>
<keyword evidence="1" id="KW-0732">Signal</keyword>
<dbReference type="Proteomes" id="UP001430149">
    <property type="component" value="Unassembled WGS sequence"/>
</dbReference>
<gene>
    <name evidence="3" type="ORF">ISP19_01345</name>
</gene>
<keyword evidence="3" id="KW-0326">Glycosidase</keyword>
<keyword evidence="4" id="KW-1185">Reference proteome</keyword>
<feature type="domain" description="SPOR" evidence="2">
    <location>
        <begin position="78"/>
        <end position="163"/>
    </location>
</feature>
<sequence>MKKDVAKSCALAGMVLTVGISAVLCAHESDVSSVQPTAETWTMPSSDMPLGPAGSTQRVVTQPVTSGVTYFHIQRGSVSASDFWTVNIGFYPTRAAAQHDVSALTAAGFTTRFDPSAGKNLDGTVLGYYLSLGKYPSQADATAAAEHIAQATSHKYQPAVRNTALAGNATTGPWLVNVLAIKPSQTSAALAVALAGGNDLGGNGETVSAAARRLSALAGVNGGFFSNINPFNTPLPARSPVGTTVLDGRLIATAAGGRSGVMITKTRDGHPKLTLLSRLTTRVTLSDSQGMTTEIKSIDRPILGTVVNCGAPAQSPTTLPAQDHVCTNYNDLVMYDSLYRQDKASNSQVNAGYKGATYELIVSAAGTVMSGHTALGHAAPPSGGYVLQGLGKNANWLQQHAATGTKLMLSTHVYSNGHEVSLRPCVSIIEAGPTLITPDLAANAATEGFSPDITAVDHGDSSGTPNQSWYEGWYVDRNGRTAVGVAADGTILLVEIDGRQPGLSLGTTIPETAAVMKWLGAASALNLDGGGSSNMVVGGSTVGHPSDASGERGVGDTLMILPD</sequence>
<dbReference type="Pfam" id="PF09992">
    <property type="entry name" value="NAGPA"/>
    <property type="match status" value="1"/>
</dbReference>
<dbReference type="PANTHER" id="PTHR40446:SF2">
    <property type="entry name" value="N-ACETYLGLUCOSAMINE-1-PHOSPHODIESTER ALPHA-N-ACETYLGLUCOSAMINIDASE"/>
    <property type="match status" value="1"/>
</dbReference>
<feature type="signal peptide" evidence="1">
    <location>
        <begin position="1"/>
        <end position="26"/>
    </location>
</feature>
<dbReference type="PROSITE" id="PS51724">
    <property type="entry name" value="SPOR"/>
    <property type="match status" value="1"/>
</dbReference>
<proteinExistence type="predicted"/>
<protein>
    <submittedName>
        <fullName evidence="3">Phosphodiester glycosidase family protein</fullName>
    </submittedName>
</protein>
<evidence type="ECO:0000313" key="4">
    <source>
        <dbReference type="Proteomes" id="UP001430149"/>
    </source>
</evidence>
<organism evidence="3 4">
    <name type="scientific">Dyella flava</name>
    <dbReference type="NCBI Taxonomy" id="1920170"/>
    <lineage>
        <taxon>Bacteria</taxon>
        <taxon>Pseudomonadati</taxon>
        <taxon>Pseudomonadota</taxon>
        <taxon>Gammaproteobacteria</taxon>
        <taxon>Lysobacterales</taxon>
        <taxon>Rhodanobacteraceae</taxon>
        <taxon>Dyella</taxon>
    </lineage>
</organism>
<dbReference type="InterPro" id="IPR018711">
    <property type="entry name" value="NAGPA"/>
</dbReference>
<reference evidence="3" key="1">
    <citation type="submission" date="2020-10" db="EMBL/GenBank/DDBJ databases">
        <title>Phylogeny of dyella-like bacteria.</title>
        <authorList>
            <person name="Fu J."/>
        </authorList>
    </citation>
    <scope>NUCLEOTIDE SEQUENCE</scope>
    <source>
        <strain evidence="3">DHOC52</strain>
    </source>
</reference>
<dbReference type="EMBL" id="JADIKE010000019">
    <property type="protein sequence ID" value="MBM7124011.1"/>
    <property type="molecule type" value="Genomic_DNA"/>
</dbReference>
<dbReference type="PANTHER" id="PTHR40446">
    <property type="entry name" value="N-ACETYLGLUCOSAMINE-1-PHOSPHODIESTER ALPHA-N-ACETYLGLUCOSAMINIDASE"/>
    <property type="match status" value="1"/>
</dbReference>
<keyword evidence="3" id="KW-0378">Hydrolase</keyword>
<accession>A0ABS2JYD1</accession>
<feature type="chain" id="PRO_5045244853" evidence="1">
    <location>
        <begin position="27"/>
        <end position="563"/>
    </location>
</feature>
<evidence type="ECO:0000256" key="1">
    <source>
        <dbReference type="SAM" id="SignalP"/>
    </source>
</evidence>